<feature type="compositionally biased region" description="Low complexity" evidence="1">
    <location>
        <begin position="75"/>
        <end position="86"/>
    </location>
</feature>
<organism evidence="2 3">
    <name type="scientific">Gymnopilus dilepis</name>
    <dbReference type="NCBI Taxonomy" id="231916"/>
    <lineage>
        <taxon>Eukaryota</taxon>
        <taxon>Fungi</taxon>
        <taxon>Dikarya</taxon>
        <taxon>Basidiomycota</taxon>
        <taxon>Agaricomycotina</taxon>
        <taxon>Agaricomycetes</taxon>
        <taxon>Agaricomycetidae</taxon>
        <taxon>Agaricales</taxon>
        <taxon>Agaricineae</taxon>
        <taxon>Hymenogastraceae</taxon>
        <taxon>Gymnopilus</taxon>
    </lineage>
</organism>
<keyword evidence="3" id="KW-1185">Reference proteome</keyword>
<accession>A0A409Y4A2</accession>
<name>A0A409Y4A2_9AGAR</name>
<dbReference type="Proteomes" id="UP000284706">
    <property type="component" value="Unassembled WGS sequence"/>
</dbReference>
<feature type="compositionally biased region" description="Basic and acidic residues" evidence="1">
    <location>
        <begin position="549"/>
        <end position="569"/>
    </location>
</feature>
<feature type="region of interest" description="Disordered" evidence="1">
    <location>
        <begin position="183"/>
        <end position="204"/>
    </location>
</feature>
<reference evidence="2 3" key="1">
    <citation type="journal article" date="2018" name="Evol. Lett.">
        <title>Horizontal gene cluster transfer increased hallucinogenic mushroom diversity.</title>
        <authorList>
            <person name="Reynolds H.T."/>
            <person name="Vijayakumar V."/>
            <person name="Gluck-Thaler E."/>
            <person name="Korotkin H.B."/>
            <person name="Matheny P.B."/>
            <person name="Slot J.C."/>
        </authorList>
    </citation>
    <scope>NUCLEOTIDE SEQUENCE [LARGE SCALE GENOMIC DNA]</scope>
    <source>
        <strain evidence="2 3">SRW20</strain>
    </source>
</reference>
<dbReference type="OrthoDB" id="2507743at2759"/>
<feature type="compositionally biased region" description="Low complexity" evidence="1">
    <location>
        <begin position="109"/>
        <end position="121"/>
    </location>
</feature>
<dbReference type="AlphaFoldDB" id="A0A409Y4A2"/>
<feature type="compositionally biased region" description="Gly residues" evidence="1">
    <location>
        <begin position="330"/>
        <end position="339"/>
    </location>
</feature>
<feature type="compositionally biased region" description="Polar residues" evidence="1">
    <location>
        <begin position="38"/>
        <end position="67"/>
    </location>
</feature>
<feature type="region of interest" description="Disordered" evidence="1">
    <location>
        <begin position="135"/>
        <end position="156"/>
    </location>
</feature>
<feature type="region of interest" description="Disordered" evidence="1">
    <location>
        <begin position="239"/>
        <end position="375"/>
    </location>
</feature>
<gene>
    <name evidence="2" type="ORF">CVT26_013035</name>
</gene>
<feature type="region of interest" description="Disordered" evidence="1">
    <location>
        <begin position="408"/>
        <end position="514"/>
    </location>
</feature>
<evidence type="ECO:0000313" key="2">
    <source>
        <dbReference type="EMBL" id="PPQ97866.1"/>
    </source>
</evidence>
<comment type="caution">
    <text evidence="2">The sequence shown here is derived from an EMBL/GenBank/DDBJ whole genome shotgun (WGS) entry which is preliminary data.</text>
</comment>
<feature type="compositionally biased region" description="Acidic residues" evidence="1">
    <location>
        <begin position="410"/>
        <end position="427"/>
    </location>
</feature>
<feature type="compositionally biased region" description="Low complexity" evidence="1">
    <location>
        <begin position="486"/>
        <end position="514"/>
    </location>
</feature>
<feature type="region of interest" description="Disordered" evidence="1">
    <location>
        <begin position="529"/>
        <end position="582"/>
    </location>
</feature>
<dbReference type="STRING" id="231916.A0A409Y4A2"/>
<feature type="compositionally biased region" description="Basic and acidic residues" evidence="1">
    <location>
        <begin position="345"/>
        <end position="356"/>
    </location>
</feature>
<evidence type="ECO:0000256" key="1">
    <source>
        <dbReference type="SAM" id="MobiDB-lite"/>
    </source>
</evidence>
<sequence length="582" mass="61914">MIFPFTFNFSVPGILNPFSKVPSPLSPPVTAGLGSAGEQGNNKRSRIQQSPTYDSCQSSTPNFSSQGPLGYRDNIPAPAYPSSIPSDTRYRRISRADLPKIERRPSPSPSTSASASSSLRALPLSRKRGWEPAFGAESIQSLSPPTGKGKTDSTTSLTLLSSSGYLDTPAKYRDMVEDVTMRDNAYNPGDQQEDEDDAPPMKKRRGLAGSIVSTAVSAALIGTAVGLTVYRLWRDRGKEPQGKLTHPASSSSHIDGASTPGSDSDHQVPPPPYDPGAWKPPIQDAQQPILALTPSTPISTPRKNRWTKRPVGGGHHSASGSTRRARPRHGGVGASGSGVGSSPRVRPEFDFGREGRSVGLGLGVDMDADEGRAQDEVEDKMDWIGDKLSMLIEQGRRALQSEVVVMSEVKEDEVDDGRGDWEEDNNGADDSASLRSRKSRSRAGSVRKSRPKNIVPPSPHHFTSQPHHPGSISASPRMSTFPSGLTSSSTAYSTPSTSYSPAMASGGFAPSSSFSSYSVKVANGHGHVRGLSHESALPSSSSSSGFGAGREEPEMFESPELRESMERARARALARRAGGGPV</sequence>
<feature type="compositionally biased region" description="Basic residues" evidence="1">
    <location>
        <begin position="435"/>
        <end position="451"/>
    </location>
</feature>
<feature type="compositionally biased region" description="Low complexity" evidence="1">
    <location>
        <begin position="146"/>
        <end position="156"/>
    </location>
</feature>
<evidence type="ECO:0000313" key="3">
    <source>
        <dbReference type="Proteomes" id="UP000284706"/>
    </source>
</evidence>
<proteinExistence type="predicted"/>
<protein>
    <submittedName>
        <fullName evidence="2">Uncharacterized protein</fullName>
    </submittedName>
</protein>
<dbReference type="InParanoid" id="A0A409Y4A2"/>
<feature type="compositionally biased region" description="Polar residues" evidence="1">
    <location>
        <begin position="461"/>
        <end position="485"/>
    </location>
</feature>
<feature type="region of interest" description="Disordered" evidence="1">
    <location>
        <begin position="20"/>
        <end position="121"/>
    </location>
</feature>
<feature type="compositionally biased region" description="Basic and acidic residues" evidence="1">
    <location>
        <begin position="88"/>
        <end position="105"/>
    </location>
</feature>
<dbReference type="EMBL" id="NHYE01001178">
    <property type="protein sequence ID" value="PPQ97866.1"/>
    <property type="molecule type" value="Genomic_DNA"/>
</dbReference>